<evidence type="ECO:0000313" key="1">
    <source>
        <dbReference type="EMBL" id="KAL1216171.1"/>
    </source>
</evidence>
<dbReference type="EMBL" id="JBANAX010000273">
    <property type="protein sequence ID" value="KAL1216171.1"/>
    <property type="molecule type" value="Genomic_DNA"/>
</dbReference>
<reference evidence="1 2" key="1">
    <citation type="submission" date="2024-04" db="EMBL/GenBank/DDBJ databases">
        <title>Genome assembly C_amara_ONT_v2.</title>
        <authorList>
            <person name="Yant L."/>
            <person name="Moore C."/>
            <person name="Slenker M."/>
        </authorList>
    </citation>
    <scope>NUCLEOTIDE SEQUENCE [LARGE SCALE GENOMIC DNA]</scope>
    <source>
        <tissue evidence="1">Leaf</tissue>
    </source>
</reference>
<keyword evidence="2" id="KW-1185">Reference proteome</keyword>
<protein>
    <submittedName>
        <fullName evidence="1">Uncharacterized protein</fullName>
    </submittedName>
</protein>
<comment type="caution">
    <text evidence="1">The sequence shown here is derived from an EMBL/GenBank/DDBJ whole genome shotgun (WGS) entry which is preliminary data.</text>
</comment>
<organism evidence="1 2">
    <name type="scientific">Cardamine amara subsp. amara</name>
    <dbReference type="NCBI Taxonomy" id="228776"/>
    <lineage>
        <taxon>Eukaryota</taxon>
        <taxon>Viridiplantae</taxon>
        <taxon>Streptophyta</taxon>
        <taxon>Embryophyta</taxon>
        <taxon>Tracheophyta</taxon>
        <taxon>Spermatophyta</taxon>
        <taxon>Magnoliopsida</taxon>
        <taxon>eudicotyledons</taxon>
        <taxon>Gunneridae</taxon>
        <taxon>Pentapetalae</taxon>
        <taxon>rosids</taxon>
        <taxon>malvids</taxon>
        <taxon>Brassicales</taxon>
        <taxon>Brassicaceae</taxon>
        <taxon>Cardamineae</taxon>
        <taxon>Cardamine</taxon>
    </lineage>
</organism>
<accession>A0ABD1BCW4</accession>
<gene>
    <name evidence="1" type="ORF">V5N11_033795</name>
</gene>
<sequence length="96" mass="11135">MPELTPEEEVVEMNKQLENSEGFDMDFKMFACLFNYRPVDLDRIDYAEKKPTIIRTVLNKPTIEASKEATQACSRQNTNQSCYQQNQFNVLSADHP</sequence>
<proteinExistence type="predicted"/>
<dbReference type="AlphaFoldDB" id="A0ABD1BCW4"/>
<evidence type="ECO:0000313" key="2">
    <source>
        <dbReference type="Proteomes" id="UP001558713"/>
    </source>
</evidence>
<name>A0ABD1BCW4_CARAN</name>
<dbReference type="Proteomes" id="UP001558713">
    <property type="component" value="Unassembled WGS sequence"/>
</dbReference>